<feature type="region of interest" description="Disordered" evidence="1">
    <location>
        <begin position="1"/>
        <end position="24"/>
    </location>
</feature>
<feature type="region of interest" description="Disordered" evidence="1">
    <location>
        <begin position="50"/>
        <end position="79"/>
    </location>
</feature>
<feature type="compositionally biased region" description="Basic and acidic residues" evidence="1">
    <location>
        <begin position="52"/>
        <end position="63"/>
    </location>
</feature>
<dbReference type="AlphaFoldDB" id="A0ABD3HSD7"/>
<dbReference type="EMBL" id="JBJQOH010000003">
    <property type="protein sequence ID" value="KAL3694455.1"/>
    <property type="molecule type" value="Genomic_DNA"/>
</dbReference>
<sequence length="148" mass="16776">MWKVKMARANEQEDEEVDELDGGVDFSMQEQKVEANIEVAEYFRTPLQTAFDDNKDRGTHSGQDESTLGSSKQDDRELSDIHSSMTTLLNVVRVQRQALEVAEMRLIGLLTESQKKLGEIGIWISLDQFRFPECAVIATEANDLEPKI</sequence>
<organism evidence="2 3">
    <name type="scientific">Riccia sorocarpa</name>
    <dbReference type="NCBI Taxonomy" id="122646"/>
    <lineage>
        <taxon>Eukaryota</taxon>
        <taxon>Viridiplantae</taxon>
        <taxon>Streptophyta</taxon>
        <taxon>Embryophyta</taxon>
        <taxon>Marchantiophyta</taxon>
        <taxon>Marchantiopsida</taxon>
        <taxon>Marchantiidae</taxon>
        <taxon>Marchantiales</taxon>
        <taxon>Ricciaceae</taxon>
        <taxon>Riccia</taxon>
    </lineage>
</organism>
<evidence type="ECO:0000256" key="1">
    <source>
        <dbReference type="SAM" id="MobiDB-lite"/>
    </source>
</evidence>
<feature type="compositionally biased region" description="Acidic residues" evidence="1">
    <location>
        <begin position="12"/>
        <end position="22"/>
    </location>
</feature>
<name>A0ABD3HSD7_9MARC</name>
<evidence type="ECO:0000313" key="2">
    <source>
        <dbReference type="EMBL" id="KAL3694455.1"/>
    </source>
</evidence>
<dbReference type="Proteomes" id="UP001633002">
    <property type="component" value="Unassembled WGS sequence"/>
</dbReference>
<gene>
    <name evidence="2" type="ORF">R1sor_008106</name>
</gene>
<accession>A0ABD3HSD7</accession>
<protein>
    <submittedName>
        <fullName evidence="2">Uncharacterized protein</fullName>
    </submittedName>
</protein>
<comment type="caution">
    <text evidence="2">The sequence shown here is derived from an EMBL/GenBank/DDBJ whole genome shotgun (WGS) entry which is preliminary data.</text>
</comment>
<reference evidence="2 3" key="1">
    <citation type="submission" date="2024-09" db="EMBL/GenBank/DDBJ databases">
        <title>Chromosome-scale assembly of Riccia sorocarpa.</title>
        <authorList>
            <person name="Paukszto L."/>
        </authorList>
    </citation>
    <scope>NUCLEOTIDE SEQUENCE [LARGE SCALE GENOMIC DNA]</scope>
    <source>
        <strain evidence="2">LP-2024</strain>
        <tissue evidence="2">Aerial parts of the thallus</tissue>
    </source>
</reference>
<evidence type="ECO:0000313" key="3">
    <source>
        <dbReference type="Proteomes" id="UP001633002"/>
    </source>
</evidence>
<proteinExistence type="predicted"/>
<keyword evidence="3" id="KW-1185">Reference proteome</keyword>